<name>A0ABY1I203_9ACTO</name>
<dbReference type="RefSeq" id="WP_073451447.1">
    <property type="nucleotide sequence ID" value="NZ_BDIO01000006.1"/>
</dbReference>
<reference evidence="3 4" key="1">
    <citation type="submission" date="2016-11" db="EMBL/GenBank/DDBJ databases">
        <authorList>
            <person name="Varghese N."/>
            <person name="Submissions S."/>
        </authorList>
    </citation>
    <scope>NUCLEOTIDE SEQUENCE [LARGE SCALE GENOMIC DNA]</scope>
    <source>
        <strain evidence="3 4">PA</strain>
    </source>
</reference>
<feature type="region of interest" description="Disordered" evidence="1">
    <location>
        <begin position="165"/>
        <end position="196"/>
    </location>
</feature>
<evidence type="ECO:0008006" key="5">
    <source>
        <dbReference type="Google" id="ProtNLM"/>
    </source>
</evidence>
<feature type="chain" id="PRO_5047546897" description="Lipoprotein" evidence="2">
    <location>
        <begin position="33"/>
        <end position="515"/>
    </location>
</feature>
<proteinExistence type="predicted"/>
<evidence type="ECO:0000313" key="4">
    <source>
        <dbReference type="Proteomes" id="UP000184390"/>
    </source>
</evidence>
<feature type="signal peptide" evidence="2">
    <location>
        <begin position="1"/>
        <end position="32"/>
    </location>
</feature>
<evidence type="ECO:0000256" key="2">
    <source>
        <dbReference type="SAM" id="SignalP"/>
    </source>
</evidence>
<gene>
    <name evidence="3" type="ORF">SAMN05216246_102203</name>
</gene>
<keyword evidence="4" id="KW-1185">Reference proteome</keyword>
<dbReference type="InterPro" id="IPR006311">
    <property type="entry name" value="TAT_signal"/>
</dbReference>
<keyword evidence="2" id="KW-0732">Signal</keyword>
<comment type="caution">
    <text evidence="3">The sequence shown here is derived from an EMBL/GenBank/DDBJ whole genome shotgun (WGS) entry which is preliminary data.</text>
</comment>
<protein>
    <recommendedName>
        <fullName evidence="5">Lipoprotein</fullName>
    </recommendedName>
</protein>
<sequence length="515" mass="55478">MTRTDLLSAQLTRRTALAAAATALLLPLSACGANGDAGADGQAPPTPSPGTGDGNPLDGFLAGPPELTDEQYETMVEGVAAWVARAWPLMGTVWPGADYTRHRIVAMKVDEEHRAARAWVISTEGHRELTADEYADIEPPTSYGEITFEDNPSITLNLGQAASVGGVRAGEQEEGRQGAAPAGSAPQVSATGASQTTADLRDPATYAFALMTHELVHFYYQDEIDFTASSSRDTPYPFEARPRLLRRMMLHRLRQAVMDADTRSEHLGRARYWFDSWTSEYAQEAADIHTYDIAEGIARYVEYMALAIGADQSEEELRARQAPLHEGEVLDVSVDSESYAQGFITGVLLDSVVPGWKDGFYAGGSTPVELLLEGVTAVADEADPDVSSQLEDLVGEYEAQVGPDVTTIDEAEADTSVAYLRCLRYSEIGYGGSYVHGDKVVLTTTILVLSGEGQDLQVLGAPSFTDNDREVVTIPLVGVTHRYDNGVLTITGDTISGTVTAERSEESGREVFVVR</sequence>
<evidence type="ECO:0000313" key="3">
    <source>
        <dbReference type="EMBL" id="SHI47343.1"/>
    </source>
</evidence>
<feature type="compositionally biased region" description="Polar residues" evidence="1">
    <location>
        <begin position="186"/>
        <end position="196"/>
    </location>
</feature>
<dbReference type="EMBL" id="FQYL01000002">
    <property type="protein sequence ID" value="SHI47343.1"/>
    <property type="molecule type" value="Genomic_DNA"/>
</dbReference>
<organism evidence="3 4">
    <name type="scientific">Actinomyces denticolens</name>
    <dbReference type="NCBI Taxonomy" id="52767"/>
    <lineage>
        <taxon>Bacteria</taxon>
        <taxon>Bacillati</taxon>
        <taxon>Actinomycetota</taxon>
        <taxon>Actinomycetes</taxon>
        <taxon>Actinomycetales</taxon>
        <taxon>Actinomycetaceae</taxon>
        <taxon>Actinomyces</taxon>
    </lineage>
</organism>
<accession>A0ABY1I203</accession>
<dbReference type="Proteomes" id="UP000184390">
    <property type="component" value="Unassembled WGS sequence"/>
</dbReference>
<dbReference type="PROSITE" id="PS51318">
    <property type="entry name" value="TAT"/>
    <property type="match status" value="1"/>
</dbReference>
<feature type="region of interest" description="Disordered" evidence="1">
    <location>
        <begin position="36"/>
        <end position="66"/>
    </location>
</feature>
<evidence type="ECO:0000256" key="1">
    <source>
        <dbReference type="SAM" id="MobiDB-lite"/>
    </source>
</evidence>